<comment type="caution">
    <text evidence="2">The sequence shown here is derived from an EMBL/GenBank/DDBJ whole genome shotgun (WGS) entry which is preliminary data.</text>
</comment>
<proteinExistence type="predicted"/>
<sequence length="62" mass="7042">MLFLTYIVSNNLKQISAMAKKETTRKIGRDSESGQFISIEKAKKNPKTTQVETIKVPTKRSK</sequence>
<gene>
    <name evidence="2" type="ORF">BKM63_20425</name>
</gene>
<keyword evidence="3" id="KW-1185">Reference proteome</keyword>
<evidence type="ECO:0000313" key="2">
    <source>
        <dbReference type="EMBL" id="OIV40307.1"/>
    </source>
</evidence>
<reference evidence="2 3" key="1">
    <citation type="submission" date="2016-10" db="EMBL/GenBank/DDBJ databases">
        <title>Draft Genome Sequence of Rhizobacteria Flavobacterium johnsoniae CI04.</title>
        <authorList>
            <person name="Bravo J.I."/>
            <person name="Lozano G.L."/>
            <person name="Handelsman J."/>
        </authorList>
    </citation>
    <scope>NUCLEOTIDE SEQUENCE [LARGE SCALE GENOMIC DNA]</scope>
    <source>
        <strain evidence="2 3">CI04</strain>
    </source>
</reference>
<dbReference type="AlphaFoldDB" id="A0A1J7BNP6"/>
<dbReference type="Proteomes" id="UP000182826">
    <property type="component" value="Unassembled WGS sequence"/>
</dbReference>
<dbReference type="EMBL" id="MLFK01000010">
    <property type="protein sequence ID" value="OIV40307.1"/>
    <property type="molecule type" value="Genomic_DNA"/>
</dbReference>
<name>A0A1J7BNP6_FLAJO</name>
<accession>A0A1J7BNP6</accession>
<protein>
    <submittedName>
        <fullName evidence="2">Uncharacterized protein</fullName>
    </submittedName>
</protein>
<organism evidence="2 3">
    <name type="scientific">Flavobacterium johnsoniae</name>
    <name type="common">Cytophaga johnsonae</name>
    <dbReference type="NCBI Taxonomy" id="986"/>
    <lineage>
        <taxon>Bacteria</taxon>
        <taxon>Pseudomonadati</taxon>
        <taxon>Bacteroidota</taxon>
        <taxon>Flavobacteriia</taxon>
        <taxon>Flavobacteriales</taxon>
        <taxon>Flavobacteriaceae</taxon>
        <taxon>Flavobacterium</taxon>
    </lineage>
</organism>
<feature type="region of interest" description="Disordered" evidence="1">
    <location>
        <begin position="37"/>
        <end position="62"/>
    </location>
</feature>
<evidence type="ECO:0000256" key="1">
    <source>
        <dbReference type="SAM" id="MobiDB-lite"/>
    </source>
</evidence>
<evidence type="ECO:0000313" key="3">
    <source>
        <dbReference type="Proteomes" id="UP000182826"/>
    </source>
</evidence>